<dbReference type="EMBL" id="BSTJ01000002">
    <property type="protein sequence ID" value="GLY73608.1"/>
    <property type="molecule type" value="Genomic_DNA"/>
</dbReference>
<dbReference type="PANTHER" id="PTHR47506">
    <property type="entry name" value="TRANSCRIPTIONAL REGULATORY PROTEIN"/>
    <property type="match status" value="1"/>
</dbReference>
<dbReference type="Gene3D" id="1.10.357.10">
    <property type="entry name" value="Tetracycline Repressor, domain 2"/>
    <property type="match status" value="1"/>
</dbReference>
<dbReference type="SUPFAM" id="SSF48498">
    <property type="entry name" value="Tetracyclin repressor-like, C-terminal domain"/>
    <property type="match status" value="1"/>
</dbReference>
<reference evidence="6" key="1">
    <citation type="submission" date="2023-03" db="EMBL/GenBank/DDBJ databases">
        <title>Actinoallomurus iriomotensis NBRC 103681.</title>
        <authorList>
            <person name="Ichikawa N."/>
            <person name="Sato H."/>
            <person name="Tonouchi N."/>
        </authorList>
    </citation>
    <scope>NUCLEOTIDE SEQUENCE</scope>
    <source>
        <strain evidence="6">NBRC 103681</strain>
    </source>
</reference>
<evidence type="ECO:0000313" key="6">
    <source>
        <dbReference type="EMBL" id="GLY73608.1"/>
    </source>
</evidence>
<evidence type="ECO:0000256" key="2">
    <source>
        <dbReference type="ARBA" id="ARBA00023125"/>
    </source>
</evidence>
<dbReference type="GO" id="GO:0003677">
    <property type="term" value="F:DNA binding"/>
    <property type="evidence" value="ECO:0007669"/>
    <property type="project" value="UniProtKB-UniRule"/>
</dbReference>
<dbReference type="InterPro" id="IPR009057">
    <property type="entry name" value="Homeodomain-like_sf"/>
</dbReference>
<accession>A0A9W6RD44</accession>
<dbReference type="InterPro" id="IPR011075">
    <property type="entry name" value="TetR_C"/>
</dbReference>
<dbReference type="Pfam" id="PF16925">
    <property type="entry name" value="TetR_C_13"/>
    <property type="match status" value="1"/>
</dbReference>
<proteinExistence type="predicted"/>
<feature type="DNA-binding region" description="H-T-H motif" evidence="4">
    <location>
        <begin position="29"/>
        <end position="48"/>
    </location>
</feature>
<dbReference type="InterPro" id="IPR036271">
    <property type="entry name" value="Tet_transcr_reg_TetR-rel_C_sf"/>
</dbReference>
<comment type="caution">
    <text evidence="6">The sequence shown here is derived from an EMBL/GenBank/DDBJ whole genome shotgun (WGS) entry which is preliminary data.</text>
</comment>
<dbReference type="PANTHER" id="PTHR47506:SF1">
    <property type="entry name" value="HTH-TYPE TRANSCRIPTIONAL REGULATOR YJDC"/>
    <property type="match status" value="1"/>
</dbReference>
<dbReference type="Proteomes" id="UP001165135">
    <property type="component" value="Unassembled WGS sequence"/>
</dbReference>
<evidence type="ECO:0000259" key="5">
    <source>
        <dbReference type="PROSITE" id="PS50977"/>
    </source>
</evidence>
<dbReference type="Pfam" id="PF00440">
    <property type="entry name" value="TetR_N"/>
    <property type="match status" value="1"/>
</dbReference>
<feature type="domain" description="HTH tetR-type" evidence="5">
    <location>
        <begin position="6"/>
        <end position="66"/>
    </location>
</feature>
<gene>
    <name evidence="6" type="ORF">Airi01_018750</name>
</gene>
<organism evidence="6 7">
    <name type="scientific">Actinoallomurus iriomotensis</name>
    <dbReference type="NCBI Taxonomy" id="478107"/>
    <lineage>
        <taxon>Bacteria</taxon>
        <taxon>Bacillati</taxon>
        <taxon>Actinomycetota</taxon>
        <taxon>Actinomycetes</taxon>
        <taxon>Streptosporangiales</taxon>
        <taxon>Thermomonosporaceae</taxon>
        <taxon>Actinoallomurus</taxon>
    </lineage>
</organism>
<evidence type="ECO:0000256" key="3">
    <source>
        <dbReference type="ARBA" id="ARBA00023163"/>
    </source>
</evidence>
<dbReference type="Gene3D" id="1.10.10.60">
    <property type="entry name" value="Homeodomain-like"/>
    <property type="match status" value="1"/>
</dbReference>
<dbReference type="PROSITE" id="PS50977">
    <property type="entry name" value="HTH_TETR_2"/>
    <property type="match status" value="1"/>
</dbReference>
<evidence type="ECO:0000256" key="4">
    <source>
        <dbReference type="PROSITE-ProRule" id="PRU00335"/>
    </source>
</evidence>
<evidence type="ECO:0000313" key="7">
    <source>
        <dbReference type="Proteomes" id="UP001165135"/>
    </source>
</evidence>
<sequence>MPRTKEFDRDEALRRAVEVFWDRGYEAASTEELLAAMGIGRQSMYNAFGDKRRLYLEALRRYQAETSADMFERLSAAESPLSALAGVLLEVARQSDDERRRSCMAVNAAAEFGRSDQEVAAILDSGSDLCHTAYARLVAQAKRKGEARPDLDEQAAARFLHSTLVGLRLRARAGASPEVLHDIATIAIDGLRAR</sequence>
<keyword evidence="2 4" id="KW-0238">DNA-binding</keyword>
<name>A0A9W6RD44_9ACTN</name>
<protein>
    <submittedName>
        <fullName evidence="6">TetR family transcriptional regulator</fullName>
    </submittedName>
</protein>
<dbReference type="SUPFAM" id="SSF46689">
    <property type="entry name" value="Homeodomain-like"/>
    <property type="match status" value="1"/>
</dbReference>
<keyword evidence="1" id="KW-0805">Transcription regulation</keyword>
<evidence type="ECO:0000256" key="1">
    <source>
        <dbReference type="ARBA" id="ARBA00023015"/>
    </source>
</evidence>
<dbReference type="AlphaFoldDB" id="A0A9W6RD44"/>
<keyword evidence="3" id="KW-0804">Transcription</keyword>
<dbReference type="RefSeq" id="WP_285619040.1">
    <property type="nucleotide sequence ID" value="NZ_BSTJ01000002.1"/>
</dbReference>
<dbReference type="InterPro" id="IPR001647">
    <property type="entry name" value="HTH_TetR"/>
</dbReference>